<proteinExistence type="predicted"/>
<accession>A0A6I4U651</accession>
<keyword evidence="2" id="KW-1185">Reference proteome</keyword>
<evidence type="ECO:0000313" key="2">
    <source>
        <dbReference type="Proteomes" id="UP000429229"/>
    </source>
</evidence>
<dbReference type="InterPro" id="IPR014955">
    <property type="entry name" value="DUF1826"/>
</dbReference>
<sequence length="171" mass="18205">MPVDVSVAARPVQSGTNPSVLEAIRDEDCSLAIWQRGESHVARPLPFGKDGNLRLKARREAIDPALRAALPAGNEALIEDAAALAERFGAIMEFDAVALRLEIVETDACRIAAGEQPEDIHSLQPGDVGIFKGRLSSGKPAIHRSPPIGGSGERRLLLVVNPVTRDVPTGH</sequence>
<name>A0A6I4U651_9SPHN</name>
<reference evidence="1 2" key="1">
    <citation type="submission" date="2019-12" db="EMBL/GenBank/DDBJ databases">
        <title>Genomic-based taxomic classification of the family Erythrobacteraceae.</title>
        <authorList>
            <person name="Xu L."/>
        </authorList>
    </citation>
    <scope>NUCLEOTIDE SEQUENCE [LARGE SCALE GENOMIC DNA]</scope>
    <source>
        <strain evidence="1 2">LMG 29519</strain>
    </source>
</reference>
<dbReference type="RefSeq" id="WP_160616960.1">
    <property type="nucleotide sequence ID" value="NZ_WTYR01000001.1"/>
</dbReference>
<dbReference type="EMBL" id="WTYR01000001">
    <property type="protein sequence ID" value="MXP10343.1"/>
    <property type="molecule type" value="Genomic_DNA"/>
</dbReference>
<comment type="caution">
    <text evidence="1">The sequence shown here is derived from an EMBL/GenBank/DDBJ whole genome shotgun (WGS) entry which is preliminary data.</text>
</comment>
<dbReference type="Pfam" id="PF08856">
    <property type="entry name" value="DUF1826"/>
    <property type="match status" value="2"/>
</dbReference>
<dbReference type="OrthoDB" id="5342505at2"/>
<dbReference type="AlphaFoldDB" id="A0A6I4U651"/>
<dbReference type="Proteomes" id="UP000429229">
    <property type="component" value="Unassembled WGS sequence"/>
</dbReference>
<evidence type="ECO:0000313" key="1">
    <source>
        <dbReference type="EMBL" id="MXP10343.1"/>
    </source>
</evidence>
<organism evidence="1 2">
    <name type="scientific">Alteriqipengyuania halimionae</name>
    <dbReference type="NCBI Taxonomy" id="1926630"/>
    <lineage>
        <taxon>Bacteria</taxon>
        <taxon>Pseudomonadati</taxon>
        <taxon>Pseudomonadota</taxon>
        <taxon>Alphaproteobacteria</taxon>
        <taxon>Sphingomonadales</taxon>
        <taxon>Erythrobacteraceae</taxon>
        <taxon>Alteriqipengyuania</taxon>
    </lineage>
</organism>
<protein>
    <submittedName>
        <fullName evidence="1">DUF1826 domain-containing protein</fullName>
    </submittedName>
</protein>
<gene>
    <name evidence="1" type="ORF">GRI68_09130</name>
</gene>